<sequence length="57" mass="6470">MKNSEDLKNKEVLTSCDSDANVEKEFDYELEGYATCQTASRRCEQDCLGSCFMTCDN</sequence>
<dbReference type="EMBL" id="JBDLBQ010000004">
    <property type="protein sequence ID" value="MFN2102251.1"/>
    <property type="molecule type" value="Genomic_DNA"/>
</dbReference>
<keyword evidence="2" id="KW-1185">Reference proteome</keyword>
<name>A0ABW9KDG1_9FIRM</name>
<protein>
    <submittedName>
        <fullName evidence="1">Uncharacterized protein</fullName>
    </submittedName>
</protein>
<reference evidence="1 2" key="1">
    <citation type="journal article" date="2024" name="Anaerobe">
        <title>The identification of Finegoldia dalianensis sp. nov., isolated from the pus of a patient with skin abscess and genomic analysis of the strains belonging to Finegoldia genus.</title>
        <authorList>
            <person name="Li Y."/>
            <person name="Wang Y."/>
            <person name="Xiao D."/>
            <person name="Wang J."/>
            <person name="Jin D."/>
        </authorList>
    </citation>
    <scope>NUCLEOTIDE SEQUENCE [LARGE SCALE GENOMIC DNA]</scope>
    <source>
        <strain evidence="1 2">LY240594</strain>
    </source>
</reference>
<dbReference type="RefSeq" id="WP_004818372.1">
    <property type="nucleotide sequence ID" value="NZ_JBDLBQ010000004.1"/>
</dbReference>
<evidence type="ECO:0000313" key="1">
    <source>
        <dbReference type="EMBL" id="MFN2102251.1"/>
    </source>
</evidence>
<accession>A0ABW9KDG1</accession>
<organism evidence="1 2">
    <name type="scientific">Finegoldia dalianensis</name>
    <dbReference type="NCBI Taxonomy" id="3145239"/>
    <lineage>
        <taxon>Bacteria</taxon>
        <taxon>Bacillati</taxon>
        <taxon>Bacillota</taxon>
        <taxon>Tissierellia</taxon>
        <taxon>Tissierellales</taxon>
        <taxon>Peptoniphilaceae</taxon>
        <taxon>Finegoldia</taxon>
    </lineage>
</organism>
<gene>
    <name evidence="1" type="ORF">ABDJ34_04940</name>
</gene>
<dbReference type="Proteomes" id="UP001634413">
    <property type="component" value="Unassembled WGS sequence"/>
</dbReference>
<comment type="caution">
    <text evidence="1">The sequence shown here is derived from an EMBL/GenBank/DDBJ whole genome shotgun (WGS) entry which is preliminary data.</text>
</comment>
<proteinExistence type="predicted"/>
<evidence type="ECO:0000313" key="2">
    <source>
        <dbReference type="Proteomes" id="UP001634413"/>
    </source>
</evidence>